<keyword evidence="7 9" id="KW-0472">Membrane</keyword>
<feature type="transmembrane region" description="Helical" evidence="9">
    <location>
        <begin position="54"/>
        <end position="74"/>
    </location>
</feature>
<evidence type="ECO:0000256" key="1">
    <source>
        <dbReference type="ARBA" id="ARBA00004429"/>
    </source>
</evidence>
<evidence type="ECO:0000256" key="5">
    <source>
        <dbReference type="ARBA" id="ARBA00022692"/>
    </source>
</evidence>
<feature type="transmembrane region" description="Helical" evidence="9">
    <location>
        <begin position="124"/>
        <end position="146"/>
    </location>
</feature>
<dbReference type="PANTHER" id="PTHR30574:SF1">
    <property type="entry name" value="SULPHUR TRANSPORT DOMAIN-CONTAINING PROTEIN"/>
    <property type="match status" value="1"/>
</dbReference>
<feature type="transmembrane region" description="Helical" evidence="9">
    <location>
        <begin position="86"/>
        <end position="104"/>
    </location>
</feature>
<keyword evidence="4" id="KW-0997">Cell inner membrane</keyword>
<evidence type="ECO:0000313" key="11">
    <source>
        <dbReference type="Proteomes" id="UP001596270"/>
    </source>
</evidence>
<name>A0ABW1TRI0_9BURK</name>
<feature type="transmembrane region" description="Helical" evidence="9">
    <location>
        <begin position="12"/>
        <end position="33"/>
    </location>
</feature>
<dbReference type="Proteomes" id="UP001596270">
    <property type="component" value="Unassembled WGS sequence"/>
</dbReference>
<accession>A0ABW1TRI0</accession>
<feature type="transmembrane region" description="Helical" evidence="9">
    <location>
        <begin position="313"/>
        <end position="335"/>
    </location>
</feature>
<evidence type="ECO:0000256" key="9">
    <source>
        <dbReference type="SAM" id="Phobius"/>
    </source>
</evidence>
<keyword evidence="2" id="KW-0813">Transport</keyword>
<dbReference type="InterPro" id="IPR007272">
    <property type="entry name" value="Sulf_transp_TsuA/YedE"/>
</dbReference>
<feature type="transmembrane region" description="Helical" evidence="9">
    <location>
        <begin position="341"/>
        <end position="360"/>
    </location>
</feature>
<dbReference type="Pfam" id="PF04143">
    <property type="entry name" value="Sulf_transp"/>
    <property type="match status" value="1"/>
</dbReference>
<evidence type="ECO:0000313" key="10">
    <source>
        <dbReference type="EMBL" id="MFC6279895.1"/>
    </source>
</evidence>
<reference evidence="11" key="1">
    <citation type="journal article" date="2019" name="Int. J. Syst. Evol. Microbiol.">
        <title>The Global Catalogue of Microorganisms (GCM) 10K type strain sequencing project: providing services to taxonomists for standard genome sequencing and annotation.</title>
        <authorList>
            <consortium name="The Broad Institute Genomics Platform"/>
            <consortium name="The Broad Institute Genome Sequencing Center for Infectious Disease"/>
            <person name="Wu L."/>
            <person name="Ma J."/>
        </authorList>
    </citation>
    <scope>NUCLEOTIDE SEQUENCE [LARGE SCALE GENOMIC DNA]</scope>
    <source>
        <strain evidence="11">CCUG 39402</strain>
    </source>
</reference>
<comment type="subcellular location">
    <subcellularLocation>
        <location evidence="1">Cell inner membrane</location>
        <topology evidence="1">Multi-pass membrane protein</topology>
    </subcellularLocation>
</comment>
<keyword evidence="6 9" id="KW-1133">Transmembrane helix</keyword>
<evidence type="ECO:0000256" key="6">
    <source>
        <dbReference type="ARBA" id="ARBA00022989"/>
    </source>
</evidence>
<dbReference type="PANTHER" id="PTHR30574">
    <property type="entry name" value="INNER MEMBRANE PROTEIN YEDE"/>
    <property type="match status" value="1"/>
</dbReference>
<evidence type="ECO:0000256" key="7">
    <source>
        <dbReference type="ARBA" id="ARBA00023136"/>
    </source>
</evidence>
<feature type="transmembrane region" description="Helical" evidence="9">
    <location>
        <begin position="206"/>
        <end position="223"/>
    </location>
</feature>
<gene>
    <name evidence="10" type="ORF">ACFQND_01395</name>
</gene>
<evidence type="ECO:0000256" key="2">
    <source>
        <dbReference type="ARBA" id="ARBA00022448"/>
    </source>
</evidence>
<keyword evidence="3" id="KW-1003">Cell membrane</keyword>
<feature type="transmembrane region" description="Helical" evidence="9">
    <location>
        <begin position="273"/>
        <end position="293"/>
    </location>
</feature>
<proteinExistence type="inferred from homology"/>
<evidence type="ECO:0000256" key="4">
    <source>
        <dbReference type="ARBA" id="ARBA00022519"/>
    </source>
</evidence>
<comment type="caution">
    <text evidence="10">The sequence shown here is derived from an EMBL/GenBank/DDBJ whole genome shotgun (WGS) entry which is preliminary data.</text>
</comment>
<dbReference type="EMBL" id="JBHSRS010000002">
    <property type="protein sequence ID" value="MFC6279895.1"/>
    <property type="molecule type" value="Genomic_DNA"/>
</dbReference>
<protein>
    <submittedName>
        <fullName evidence="10">YeeE/YedE family protein</fullName>
    </submittedName>
</protein>
<comment type="similarity">
    <text evidence="8">Belongs to the TsuA/YedE (TC 9.B.102) family.</text>
</comment>
<evidence type="ECO:0000256" key="3">
    <source>
        <dbReference type="ARBA" id="ARBA00022475"/>
    </source>
</evidence>
<feature type="transmembrane region" description="Helical" evidence="9">
    <location>
        <begin position="166"/>
        <end position="194"/>
    </location>
</feature>
<sequence>MDISALNALTTQVLWAAFILAVLFGAIAQRTHFCTMGAVSDIVNMGDWTRMRMWGMAIGVAMIGFYFMAAAGLIDASKTLYASGRFIWLSALVGGFLFGFGMVLASGCGSKTLVRIGGGSLKSVVVFVVMGVAAFATLKGITAVVRVATVDRVAVDFASNASLPNWLAAAAGVSPVAAGLVLALVLGLGLMVWALAGRDFLRVDNLLAGLGIGAVIVGMWWVSGHLAYVAEHPETLQEAFLATNSGRAEALSFVSPVAYTIDWFMFFSDKSKLLTIGIVSVFGVVVGSAIYSVATRSFRWEGFRDAEDTANHLVGAVLMGVGGVCAMGCTIGQGLSGISTLSATSIVAVAAILAGCVASLKYQVWRLERSI</sequence>
<organism evidence="10 11">
    <name type="scientific">Polaromonas aquatica</name>
    <dbReference type="NCBI Taxonomy" id="332657"/>
    <lineage>
        <taxon>Bacteria</taxon>
        <taxon>Pseudomonadati</taxon>
        <taxon>Pseudomonadota</taxon>
        <taxon>Betaproteobacteria</taxon>
        <taxon>Burkholderiales</taxon>
        <taxon>Comamonadaceae</taxon>
        <taxon>Polaromonas</taxon>
    </lineage>
</organism>
<evidence type="ECO:0000256" key="8">
    <source>
        <dbReference type="ARBA" id="ARBA00035655"/>
    </source>
</evidence>
<dbReference type="RefSeq" id="WP_371435507.1">
    <property type="nucleotide sequence ID" value="NZ_JBHSRS010000002.1"/>
</dbReference>
<keyword evidence="5 9" id="KW-0812">Transmembrane</keyword>
<keyword evidence="11" id="KW-1185">Reference proteome</keyword>